<dbReference type="PRINTS" id="PR00111">
    <property type="entry name" value="ABHYDROLASE"/>
</dbReference>
<evidence type="ECO:0000313" key="3">
    <source>
        <dbReference type="Proteomes" id="UP000539175"/>
    </source>
</evidence>
<reference evidence="2 3" key="1">
    <citation type="submission" date="2020-08" db="EMBL/GenBank/DDBJ databases">
        <title>Genomic Encyclopedia of Type Strains, Phase IV (KMG-IV): sequencing the most valuable type-strain genomes for metagenomic binning, comparative biology and taxonomic classification.</title>
        <authorList>
            <person name="Goeker M."/>
        </authorList>
    </citation>
    <scope>NUCLEOTIDE SEQUENCE [LARGE SCALE GENOMIC DNA]</scope>
    <source>
        <strain evidence="2 3">DSM 22198</strain>
    </source>
</reference>
<dbReference type="RefSeq" id="WP_184803690.1">
    <property type="nucleotide sequence ID" value="NZ_JACIIZ010000011.1"/>
</dbReference>
<gene>
    <name evidence="2" type="ORF">FHS74_003909</name>
</gene>
<dbReference type="Pfam" id="PF00561">
    <property type="entry name" value="Abhydrolase_1"/>
    <property type="match status" value="1"/>
</dbReference>
<dbReference type="PANTHER" id="PTHR43194">
    <property type="entry name" value="HYDROLASE ALPHA/BETA FOLD FAMILY"/>
    <property type="match status" value="1"/>
</dbReference>
<dbReference type="PANTHER" id="PTHR43194:SF2">
    <property type="entry name" value="PEROXISOMAL MEMBRANE PROTEIN LPX1"/>
    <property type="match status" value="1"/>
</dbReference>
<dbReference type="AlphaFoldDB" id="A0A7X0B0C7"/>
<dbReference type="PRINTS" id="PR00412">
    <property type="entry name" value="EPOXHYDRLASE"/>
</dbReference>
<feature type="domain" description="AB hydrolase-1" evidence="1">
    <location>
        <begin position="28"/>
        <end position="260"/>
    </location>
</feature>
<keyword evidence="3" id="KW-1185">Reference proteome</keyword>
<dbReference type="EMBL" id="JACIIZ010000011">
    <property type="protein sequence ID" value="MBB6253340.1"/>
    <property type="molecule type" value="Genomic_DNA"/>
</dbReference>
<name>A0A7X0B0C7_9PROT</name>
<dbReference type="Proteomes" id="UP000539175">
    <property type="component" value="Unassembled WGS sequence"/>
</dbReference>
<dbReference type="InterPro" id="IPR050228">
    <property type="entry name" value="Carboxylesterase_BioH"/>
</dbReference>
<protein>
    <submittedName>
        <fullName evidence="2">Pimeloyl-ACP methyl ester carboxylesterase</fullName>
    </submittedName>
</protein>
<comment type="caution">
    <text evidence="2">The sequence shown here is derived from an EMBL/GenBank/DDBJ whole genome shotgun (WGS) entry which is preliminary data.</text>
</comment>
<dbReference type="InterPro" id="IPR000639">
    <property type="entry name" value="Epox_hydrolase-like"/>
</dbReference>
<dbReference type="InterPro" id="IPR029058">
    <property type="entry name" value="AB_hydrolase_fold"/>
</dbReference>
<dbReference type="InterPro" id="IPR000073">
    <property type="entry name" value="AB_hydrolase_1"/>
</dbReference>
<accession>A0A7X0B0C7</accession>
<sequence length="279" mass="29917">MGGSERSTFRGLGVDLAADVAGPTSGTPVLFLHGSGQTRRSWGKALNEGARRGFRAVALDLRGHGDSQWSPDGRYDLGLFADDLAAVLEQFPAPPIVVGASLGGLAGMLTAAATPRLVRALVLVDITARIEFDGTKEVMDFMGSGLNGFATLDEAADAVAAYLPHRERPKDTRGIARNLGLRDGRYYWHWDPAFMQMGKDAAQRRGAPDRLVAAARALTVPTLLLRGGRSRIVSDAGAREFLEHVPHAEHVDIADAHHMIAGDANDAFNQAVFDFVSRH</sequence>
<evidence type="ECO:0000313" key="2">
    <source>
        <dbReference type="EMBL" id="MBB6253340.1"/>
    </source>
</evidence>
<dbReference type="SUPFAM" id="SSF53474">
    <property type="entry name" value="alpha/beta-Hydrolases"/>
    <property type="match status" value="1"/>
</dbReference>
<organism evidence="2 3">
    <name type="scientific">Nitrospirillum iridis</name>
    <dbReference type="NCBI Taxonomy" id="765888"/>
    <lineage>
        <taxon>Bacteria</taxon>
        <taxon>Pseudomonadati</taxon>
        <taxon>Pseudomonadota</taxon>
        <taxon>Alphaproteobacteria</taxon>
        <taxon>Rhodospirillales</taxon>
        <taxon>Azospirillaceae</taxon>
        <taxon>Nitrospirillum</taxon>
    </lineage>
</organism>
<proteinExistence type="predicted"/>
<dbReference type="GO" id="GO:0003824">
    <property type="term" value="F:catalytic activity"/>
    <property type="evidence" value="ECO:0007669"/>
    <property type="project" value="InterPro"/>
</dbReference>
<dbReference type="Gene3D" id="3.40.50.1820">
    <property type="entry name" value="alpha/beta hydrolase"/>
    <property type="match status" value="1"/>
</dbReference>
<evidence type="ECO:0000259" key="1">
    <source>
        <dbReference type="Pfam" id="PF00561"/>
    </source>
</evidence>